<dbReference type="InterPro" id="IPR018247">
    <property type="entry name" value="EF_Hand_1_Ca_BS"/>
</dbReference>
<gene>
    <name evidence="3" type="ORF">ThimaDRAFT_1737</name>
</gene>
<name>F9U9Y5_9GAMM</name>
<organism evidence="3 4">
    <name type="scientific">Thiocapsa marina 5811</name>
    <dbReference type="NCBI Taxonomy" id="768671"/>
    <lineage>
        <taxon>Bacteria</taxon>
        <taxon>Pseudomonadati</taxon>
        <taxon>Pseudomonadota</taxon>
        <taxon>Gammaproteobacteria</taxon>
        <taxon>Chromatiales</taxon>
        <taxon>Chromatiaceae</taxon>
        <taxon>Thiocapsa</taxon>
    </lineage>
</organism>
<keyword evidence="4" id="KW-1185">Reference proteome</keyword>
<evidence type="ECO:0000256" key="2">
    <source>
        <dbReference type="SAM" id="SignalP"/>
    </source>
</evidence>
<feature type="chain" id="PRO_5003387641" description="DUF1566 domain-containing protein" evidence="2">
    <location>
        <begin position="24"/>
        <end position="658"/>
    </location>
</feature>
<feature type="signal peptide" evidence="2">
    <location>
        <begin position="1"/>
        <end position="23"/>
    </location>
</feature>
<dbReference type="EMBL" id="AFWV01000005">
    <property type="protein sequence ID" value="EGV18933.1"/>
    <property type="molecule type" value="Genomic_DNA"/>
</dbReference>
<evidence type="ECO:0000313" key="3">
    <source>
        <dbReference type="EMBL" id="EGV18933.1"/>
    </source>
</evidence>
<evidence type="ECO:0000256" key="1">
    <source>
        <dbReference type="SAM" id="Phobius"/>
    </source>
</evidence>
<dbReference type="eggNOG" id="ENOG502ZC7T">
    <property type="taxonomic scope" value="Bacteria"/>
</dbReference>
<sequence>MRRFAYAILCCSIGSIAAGSLHAATPDKALQDLNQFWLQQYPDAPTPDHVARAETAAFPPREREPVANAPVDDCFYGIGDARNGTAAPPCEPGGVPKVNGGYVWGMAQSDDSLWWGTLANAICTVFKDTIGIQLTTENNAYVCEGAAGQAGVPGMSDWRLPEIYRYDLIKRTTVQPTLSGSGLADLQKTMGLRAVGALNDVVLLAGPAHSEDAVYVFAFRASTGSFLGSRKFSDYYNVRGITRIGDQLYMTVANNSGNGSILRWSGSMGSPLTFALVGTVPSQQAAFAAAHNGYLYVSTWPDVRNGGGVVPGIYRSPSKLGADGSLPTSSASFIREFGFDEYEPDAVTARSYAGGAMASFGGYLYFGTMHFPVGGIFAALRTHELCRVTTCNPDYNLDADRSGSLDATEILGAFLGTYRATSVFRMRGSSVELVYGMPILPSYDPVSRTYVNFVPNNMDNPEPQLGYSGFNDFFNLYSWTMAVHDGRLFVGTFDWTFLLGTELFASDAFRDEINAIIDSGIMDTIDPEDLAAIRFPLIFPGADIYRFDDTTGYALPEAIGGIGNVANYGIRAMVSGDELWIGTANPMNLLAEQAAPVAEDDGTASTAQALRPTLGGWEVILLRGRHGVAVPTLGVWTAGLLALVMLLMGIRRFGHRQG</sequence>
<keyword evidence="2" id="KW-0732">Signal</keyword>
<dbReference type="PROSITE" id="PS00018">
    <property type="entry name" value="EF_HAND_1"/>
    <property type="match status" value="1"/>
</dbReference>
<accession>F9U9Y5</accession>
<evidence type="ECO:0000313" key="4">
    <source>
        <dbReference type="Proteomes" id="UP000005459"/>
    </source>
</evidence>
<evidence type="ECO:0008006" key="5">
    <source>
        <dbReference type="Google" id="ProtNLM"/>
    </source>
</evidence>
<dbReference type="STRING" id="768671.ThimaDRAFT_1737"/>
<protein>
    <recommendedName>
        <fullName evidence="5">DUF1566 domain-containing protein</fullName>
    </recommendedName>
</protein>
<dbReference type="AlphaFoldDB" id="F9U9Y5"/>
<dbReference type="SUPFAM" id="SSF63825">
    <property type="entry name" value="YWTD domain"/>
    <property type="match status" value="1"/>
</dbReference>
<reference evidence="3 4" key="1">
    <citation type="submission" date="2011-06" db="EMBL/GenBank/DDBJ databases">
        <title>The draft genome of Thiocapsa marina 5811.</title>
        <authorList>
            <consortium name="US DOE Joint Genome Institute (JGI-PGF)"/>
            <person name="Lucas S."/>
            <person name="Han J."/>
            <person name="Cheng J.-F."/>
            <person name="Goodwin L."/>
            <person name="Pitluck S."/>
            <person name="Peters L."/>
            <person name="Land M.L."/>
            <person name="Hauser L."/>
            <person name="Vogl K."/>
            <person name="Liu Z."/>
            <person name="Imhoff J."/>
            <person name="Thiel V."/>
            <person name="Frigaard N.-U."/>
            <person name="Bryant D."/>
            <person name="Woyke T.J."/>
        </authorList>
    </citation>
    <scope>NUCLEOTIDE SEQUENCE [LARGE SCALE GENOMIC DNA]</scope>
    <source>
        <strain evidence="3 4">5811</strain>
    </source>
</reference>
<proteinExistence type="predicted"/>
<keyword evidence="1" id="KW-1133">Transmembrane helix</keyword>
<keyword evidence="1" id="KW-0812">Transmembrane</keyword>
<keyword evidence="1" id="KW-0472">Membrane</keyword>
<dbReference type="PATRIC" id="fig|768671.3.peg.1850"/>
<feature type="transmembrane region" description="Helical" evidence="1">
    <location>
        <begin position="628"/>
        <end position="650"/>
    </location>
</feature>
<dbReference type="Proteomes" id="UP000005459">
    <property type="component" value="Unassembled WGS sequence"/>
</dbReference>